<evidence type="ECO:0000313" key="2">
    <source>
        <dbReference type="Proteomes" id="UP000032749"/>
    </source>
</evidence>
<dbReference type="OrthoDB" id="9778801at2"/>
<name>R4YMY2_OLEAN</name>
<sequence>MISAIYQGEVRHRRFKPVGHALNYSLFMMYLDLDELPSLLKRYWFFSKGKFNLASFNRDDYLNPNVSDLKTAVIEKVATEFGDAANEITAVRMLTNVRYYGYSINPVTFYYCFNAENQLLTIVAEITNTPWDEKHSYVLPVAQSFVDQAISMSYQMKGEGKHVFEFHKQFHVSPFNPMNMDYRWAFSEPNSSLHVHMDNYSDDTAVDDGDKHFDATLILQRHEFNEAMPRVLFQYPFMTVKVVVGIYWNALKLWLKRSPFYDHPNTDNSNIDNSNIDKTSR</sequence>
<protein>
    <recommendedName>
        <fullName evidence="3">Chromosome partitioning protein ParA</fullName>
    </recommendedName>
</protein>
<keyword evidence="2" id="KW-1185">Reference proteome</keyword>
<dbReference type="PANTHER" id="PTHR33973">
    <property type="entry name" value="OS07G0153300 PROTEIN"/>
    <property type="match status" value="1"/>
</dbReference>
<gene>
    <name evidence="1" type="ORF">OLEAN_C21950</name>
</gene>
<dbReference type="STRING" id="698738.OLEAN_C21950"/>
<evidence type="ECO:0008006" key="3">
    <source>
        <dbReference type="Google" id="ProtNLM"/>
    </source>
</evidence>
<dbReference type="Pfam" id="PF07103">
    <property type="entry name" value="DUF1365"/>
    <property type="match status" value="1"/>
</dbReference>
<dbReference type="Proteomes" id="UP000032749">
    <property type="component" value="Chromosome"/>
</dbReference>
<dbReference type="AlphaFoldDB" id="R4YMY2"/>
<organism evidence="1 2">
    <name type="scientific">Oleispira antarctica RB-8</name>
    <dbReference type="NCBI Taxonomy" id="698738"/>
    <lineage>
        <taxon>Bacteria</taxon>
        <taxon>Pseudomonadati</taxon>
        <taxon>Pseudomonadota</taxon>
        <taxon>Gammaproteobacteria</taxon>
        <taxon>Oceanospirillales</taxon>
        <taxon>Oceanospirillaceae</taxon>
        <taxon>Oleispira</taxon>
    </lineage>
</organism>
<reference evidence="1 2" key="1">
    <citation type="journal article" date="2013" name="Nat. Commun.">
        <title>Genome sequence and functional genomic analysis of the oil-degrading bacterium Oleispira antarctica.</title>
        <authorList>
            <person name="Kube M."/>
            <person name="Chernikova T.N."/>
            <person name="Al-Ramahi Y."/>
            <person name="Beloqui A."/>
            <person name="Lopez-Cortez N."/>
            <person name="Guazzaroni M.E."/>
            <person name="Heipieper H.J."/>
            <person name="Klages S."/>
            <person name="Kotsyurbenko O.R."/>
            <person name="Langer I."/>
            <person name="Nechitaylo T.Y."/>
            <person name="Lunsdorf H."/>
            <person name="Fernandez M."/>
            <person name="Juarez S."/>
            <person name="Ciordia S."/>
            <person name="Singer A."/>
            <person name="Kagan O."/>
            <person name="Egorova O."/>
            <person name="Petit P.A."/>
            <person name="Stogios P."/>
            <person name="Kim Y."/>
            <person name="Tchigvintsev A."/>
            <person name="Flick R."/>
            <person name="Denaro R."/>
            <person name="Genovese M."/>
            <person name="Albar J.P."/>
            <person name="Reva O.N."/>
            <person name="Martinez-Gomariz M."/>
            <person name="Tran H."/>
            <person name="Ferrer M."/>
            <person name="Savchenko A."/>
            <person name="Yakunin A.F."/>
            <person name="Yakimov M.M."/>
            <person name="Golyshina O.V."/>
            <person name="Reinhardt R."/>
            <person name="Golyshin P.N."/>
        </authorList>
    </citation>
    <scope>NUCLEOTIDE SEQUENCE [LARGE SCALE GENOMIC DNA]</scope>
</reference>
<dbReference type="KEGG" id="oai:OLEAN_C21950"/>
<dbReference type="InterPro" id="IPR010775">
    <property type="entry name" value="DUF1365"/>
</dbReference>
<dbReference type="EMBL" id="FO203512">
    <property type="protein sequence ID" value="CCK76371.1"/>
    <property type="molecule type" value="Genomic_DNA"/>
</dbReference>
<accession>R4YMY2</accession>
<dbReference type="PATRIC" id="fig|698738.3.peg.2274"/>
<dbReference type="PANTHER" id="PTHR33973:SF4">
    <property type="entry name" value="OS07G0153300 PROTEIN"/>
    <property type="match status" value="1"/>
</dbReference>
<dbReference type="HOGENOM" id="CLU_065913_0_0_6"/>
<evidence type="ECO:0000313" key="1">
    <source>
        <dbReference type="EMBL" id="CCK76371.1"/>
    </source>
</evidence>
<proteinExistence type="predicted"/>